<sequence>MEARDLEEKLRNGGKGLRREAEKMSLPRKEARDLEETPRNGGKRLRREAEEWRQGTQKRSRGTEARDLEEKLRKGA</sequence>
<name>A0A2A6BD14_PRIPA</name>
<organism evidence="2 3">
    <name type="scientific">Pristionchus pacificus</name>
    <name type="common">Parasitic nematode worm</name>
    <dbReference type="NCBI Taxonomy" id="54126"/>
    <lineage>
        <taxon>Eukaryota</taxon>
        <taxon>Metazoa</taxon>
        <taxon>Ecdysozoa</taxon>
        <taxon>Nematoda</taxon>
        <taxon>Chromadorea</taxon>
        <taxon>Rhabditida</taxon>
        <taxon>Rhabditina</taxon>
        <taxon>Diplogasteromorpha</taxon>
        <taxon>Diplogasteroidea</taxon>
        <taxon>Neodiplogasteridae</taxon>
        <taxon>Pristionchus</taxon>
    </lineage>
</organism>
<evidence type="ECO:0000313" key="3">
    <source>
        <dbReference type="Proteomes" id="UP000005239"/>
    </source>
</evidence>
<gene>
    <name evidence="2" type="primary">WBGene00283421</name>
</gene>
<protein>
    <submittedName>
        <fullName evidence="2">Uncharacterized protein</fullName>
    </submittedName>
</protein>
<dbReference type="AlphaFoldDB" id="A0A2A6BD14"/>
<feature type="region of interest" description="Disordered" evidence="1">
    <location>
        <begin position="1"/>
        <end position="76"/>
    </location>
</feature>
<dbReference type="Proteomes" id="UP000005239">
    <property type="component" value="Unassembled WGS sequence"/>
</dbReference>
<feature type="compositionally biased region" description="Basic and acidic residues" evidence="1">
    <location>
        <begin position="1"/>
        <end position="38"/>
    </location>
</feature>
<evidence type="ECO:0000313" key="2">
    <source>
        <dbReference type="EnsemblMetazoa" id="PPA45052.1"/>
    </source>
</evidence>
<proteinExistence type="predicted"/>
<reference evidence="3" key="1">
    <citation type="journal article" date="2008" name="Nat. Genet.">
        <title>The Pristionchus pacificus genome provides a unique perspective on nematode lifestyle and parasitism.</title>
        <authorList>
            <person name="Dieterich C."/>
            <person name="Clifton S.W."/>
            <person name="Schuster L.N."/>
            <person name="Chinwalla A."/>
            <person name="Delehaunty K."/>
            <person name="Dinkelacker I."/>
            <person name="Fulton L."/>
            <person name="Fulton R."/>
            <person name="Godfrey J."/>
            <person name="Minx P."/>
            <person name="Mitreva M."/>
            <person name="Roeseler W."/>
            <person name="Tian H."/>
            <person name="Witte H."/>
            <person name="Yang S.P."/>
            <person name="Wilson R.K."/>
            <person name="Sommer R.J."/>
        </authorList>
    </citation>
    <scope>NUCLEOTIDE SEQUENCE [LARGE SCALE GENOMIC DNA]</scope>
    <source>
        <strain evidence="3">PS312</strain>
    </source>
</reference>
<accession>A0A8R1V099</accession>
<feature type="compositionally biased region" description="Basic and acidic residues" evidence="1">
    <location>
        <begin position="61"/>
        <end position="76"/>
    </location>
</feature>
<evidence type="ECO:0000256" key="1">
    <source>
        <dbReference type="SAM" id="MobiDB-lite"/>
    </source>
</evidence>
<keyword evidence="3" id="KW-1185">Reference proteome</keyword>
<dbReference type="EnsemblMetazoa" id="PPA45052.1">
    <property type="protein sequence ID" value="PPA45052.1"/>
    <property type="gene ID" value="WBGene00283421"/>
</dbReference>
<reference evidence="2" key="2">
    <citation type="submission" date="2022-06" db="UniProtKB">
        <authorList>
            <consortium name="EnsemblMetazoa"/>
        </authorList>
    </citation>
    <scope>IDENTIFICATION</scope>
    <source>
        <strain evidence="2">PS312</strain>
    </source>
</reference>
<accession>A0A2A6BD14</accession>